<evidence type="ECO:0000256" key="1">
    <source>
        <dbReference type="SAM" id="SignalP"/>
    </source>
</evidence>
<protein>
    <recommendedName>
        <fullName evidence="4">Lipoprotein</fullName>
    </recommendedName>
</protein>
<organism evidence="2 3">
    <name type="scientific">Candidatus Pristimantibacillus lignocellulolyticus</name>
    <dbReference type="NCBI Taxonomy" id="2994561"/>
    <lineage>
        <taxon>Bacteria</taxon>
        <taxon>Bacillati</taxon>
        <taxon>Bacillota</taxon>
        <taxon>Bacilli</taxon>
        <taxon>Bacillales</taxon>
        <taxon>Paenibacillaceae</taxon>
        <taxon>Candidatus Pristimantibacillus</taxon>
    </lineage>
</organism>
<evidence type="ECO:0008006" key="4">
    <source>
        <dbReference type="Google" id="ProtNLM"/>
    </source>
</evidence>
<gene>
    <name evidence="2" type="ORF">NAG76_00920</name>
</gene>
<evidence type="ECO:0000313" key="3">
    <source>
        <dbReference type="Proteomes" id="UP001056756"/>
    </source>
</evidence>
<dbReference type="EMBL" id="CP097899">
    <property type="protein sequence ID" value="URN94855.1"/>
    <property type="molecule type" value="Genomic_DNA"/>
</dbReference>
<proteinExistence type="predicted"/>
<sequence length="159" mass="18149">MKYNKKILIIVKTCLLMLTCLLISACGQFEKYETDEVYMIETFDDNQNDEGIFETTGYVIGNSITIVKEGKSNINSDVKSIEDFYDVDGNYLRTEISHSNAKKSKMLLTEEGKNLKEELQEPSTILITVQNAKNFNSNDMTSEEKTLVREHVLAMIDKL</sequence>
<dbReference type="Proteomes" id="UP001056756">
    <property type="component" value="Chromosome"/>
</dbReference>
<feature type="chain" id="PRO_5039934077" description="Lipoprotein" evidence="1">
    <location>
        <begin position="26"/>
        <end position="159"/>
    </location>
</feature>
<keyword evidence="1" id="KW-0732">Signal</keyword>
<accession>A0A9J6ZFP1</accession>
<dbReference type="AlphaFoldDB" id="A0A9J6ZFP1"/>
<feature type="signal peptide" evidence="1">
    <location>
        <begin position="1"/>
        <end position="25"/>
    </location>
</feature>
<name>A0A9J6ZFP1_9BACL</name>
<dbReference type="PROSITE" id="PS51257">
    <property type="entry name" value="PROKAR_LIPOPROTEIN"/>
    <property type="match status" value="1"/>
</dbReference>
<evidence type="ECO:0000313" key="2">
    <source>
        <dbReference type="EMBL" id="URN94855.1"/>
    </source>
</evidence>
<dbReference type="KEGG" id="plig:NAG76_00920"/>
<reference evidence="2" key="1">
    <citation type="submission" date="2022-05" db="EMBL/GenBank/DDBJ databases">
        <title>Novel bacterial taxa in a minimal lignocellulolytic consortium and its capacity to transform plastics disclosed by genome-resolved metagenomics.</title>
        <authorList>
            <person name="Rodriguez C.A.D."/>
            <person name="Diaz-Garcia L."/>
            <person name="Herrera K."/>
            <person name="Tarazona N.A."/>
            <person name="Sproer C."/>
            <person name="Overmann J."/>
            <person name="Jimenez D.J."/>
        </authorList>
    </citation>
    <scope>NUCLEOTIDE SEQUENCE</scope>
    <source>
        <strain evidence="2">MAG5</strain>
    </source>
</reference>